<dbReference type="GO" id="GO:0006351">
    <property type="term" value="P:DNA-templated transcription"/>
    <property type="evidence" value="ECO:0007669"/>
    <property type="project" value="TreeGrafter"/>
</dbReference>
<dbReference type="InterPro" id="IPR007337">
    <property type="entry name" value="RelB/DinJ"/>
</dbReference>
<gene>
    <name evidence="3" type="ORF">IAB37_01915</name>
</gene>
<sequence>MAKTANLNIRVDPEIKSSAEALFSSFGLTVSDAVNIFLHQSLLEGGLPFAVKQPRYNAETEAAMVEARAIAEGKIPAKRYNSVREMMEDLDAEDTDEC</sequence>
<dbReference type="GO" id="GO:0015643">
    <property type="term" value="F:toxic substance binding"/>
    <property type="evidence" value="ECO:0007669"/>
    <property type="project" value="InterPro"/>
</dbReference>
<dbReference type="GO" id="GO:0006355">
    <property type="term" value="P:regulation of DNA-templated transcription"/>
    <property type="evidence" value="ECO:0007669"/>
    <property type="project" value="InterPro"/>
</dbReference>
<organism evidence="3 4">
    <name type="scientific">Candidatus Faecivivens stercoravium</name>
    <dbReference type="NCBI Taxonomy" id="2840803"/>
    <lineage>
        <taxon>Bacteria</taxon>
        <taxon>Bacillati</taxon>
        <taxon>Bacillota</taxon>
        <taxon>Clostridia</taxon>
        <taxon>Eubacteriales</taxon>
        <taxon>Oscillospiraceae</taxon>
        <taxon>Oscillospiraceae incertae sedis</taxon>
        <taxon>Candidatus Faecivivens</taxon>
    </lineage>
</organism>
<proteinExistence type="inferred from homology"/>
<dbReference type="PANTHER" id="PTHR38781">
    <property type="entry name" value="ANTITOXIN DINJ-RELATED"/>
    <property type="match status" value="1"/>
</dbReference>
<evidence type="ECO:0000313" key="4">
    <source>
        <dbReference type="Proteomes" id="UP000824241"/>
    </source>
</evidence>
<accession>A0A9D1DWV5</accession>
<dbReference type="InterPro" id="IPR013321">
    <property type="entry name" value="Arc_rbn_hlx_hlx"/>
</dbReference>
<reference evidence="3" key="2">
    <citation type="journal article" date="2021" name="PeerJ">
        <title>Extensive microbial diversity within the chicken gut microbiome revealed by metagenomics and culture.</title>
        <authorList>
            <person name="Gilroy R."/>
            <person name="Ravi A."/>
            <person name="Getino M."/>
            <person name="Pursley I."/>
            <person name="Horton D.L."/>
            <person name="Alikhan N.F."/>
            <person name="Baker D."/>
            <person name="Gharbi K."/>
            <person name="Hall N."/>
            <person name="Watson M."/>
            <person name="Adriaenssens E.M."/>
            <person name="Foster-Nyarko E."/>
            <person name="Jarju S."/>
            <person name="Secka A."/>
            <person name="Antonio M."/>
            <person name="Oren A."/>
            <person name="Chaudhuri R.R."/>
            <person name="La Ragione R."/>
            <person name="Hildebrand F."/>
            <person name="Pallen M.J."/>
        </authorList>
    </citation>
    <scope>NUCLEOTIDE SEQUENCE</scope>
    <source>
        <strain evidence="3">CHK189-12415</strain>
    </source>
</reference>
<name>A0A9D1DWV5_9FIRM</name>
<dbReference type="EMBL" id="DVHA01000064">
    <property type="protein sequence ID" value="HIR60319.1"/>
    <property type="molecule type" value="Genomic_DNA"/>
</dbReference>
<dbReference type="NCBIfam" id="TIGR02384">
    <property type="entry name" value="RelB_DinJ"/>
    <property type="match status" value="1"/>
</dbReference>
<comment type="similarity">
    <text evidence="1">Belongs to the RelB/DinJ antitoxin family.</text>
</comment>
<dbReference type="GO" id="GO:0044010">
    <property type="term" value="P:single-species biofilm formation"/>
    <property type="evidence" value="ECO:0007669"/>
    <property type="project" value="InterPro"/>
</dbReference>
<dbReference type="PIRSF" id="PIRSF003108">
    <property type="entry name" value="DinJ"/>
    <property type="match status" value="1"/>
</dbReference>
<evidence type="ECO:0000313" key="3">
    <source>
        <dbReference type="EMBL" id="HIR60319.1"/>
    </source>
</evidence>
<dbReference type="GO" id="GO:0000987">
    <property type="term" value="F:cis-regulatory region sequence-specific DNA binding"/>
    <property type="evidence" value="ECO:0007669"/>
    <property type="project" value="InterPro"/>
</dbReference>
<evidence type="ECO:0000256" key="2">
    <source>
        <dbReference type="ARBA" id="ARBA00022649"/>
    </source>
</evidence>
<dbReference type="Pfam" id="PF04221">
    <property type="entry name" value="RelB"/>
    <property type="match status" value="1"/>
</dbReference>
<dbReference type="AlphaFoldDB" id="A0A9D1DWV5"/>
<dbReference type="Gene3D" id="1.10.1220.10">
    <property type="entry name" value="Met repressor-like"/>
    <property type="match status" value="1"/>
</dbReference>
<protein>
    <submittedName>
        <fullName evidence="3">Type II toxin-antitoxin system RelB/DinJ family antitoxin</fullName>
    </submittedName>
</protein>
<evidence type="ECO:0000256" key="1">
    <source>
        <dbReference type="ARBA" id="ARBA00010562"/>
    </source>
</evidence>
<dbReference type="InterPro" id="IPR026262">
    <property type="entry name" value="DinJ"/>
</dbReference>
<reference evidence="3" key="1">
    <citation type="submission" date="2020-10" db="EMBL/GenBank/DDBJ databases">
        <authorList>
            <person name="Gilroy R."/>
        </authorList>
    </citation>
    <scope>NUCLEOTIDE SEQUENCE</scope>
    <source>
        <strain evidence="3">CHK189-12415</strain>
    </source>
</reference>
<dbReference type="Proteomes" id="UP000824241">
    <property type="component" value="Unassembled WGS sequence"/>
</dbReference>
<comment type="caution">
    <text evidence="3">The sequence shown here is derived from an EMBL/GenBank/DDBJ whole genome shotgun (WGS) entry which is preliminary data.</text>
</comment>
<dbReference type="PANTHER" id="PTHR38781:SF1">
    <property type="entry name" value="ANTITOXIN DINJ-RELATED"/>
    <property type="match status" value="1"/>
</dbReference>
<keyword evidence="2" id="KW-1277">Toxin-antitoxin system</keyword>